<reference evidence="2 4" key="1">
    <citation type="submission" date="2015-11" db="EMBL/GenBank/DDBJ databases">
        <title>Genomic analysis of 38 Legionella species identifies large and diverse effector repertoires.</title>
        <authorList>
            <person name="Burstein D."/>
            <person name="Amaro F."/>
            <person name="Zusman T."/>
            <person name="Lifshitz Z."/>
            <person name="Cohen O."/>
            <person name="Gilbert J.A."/>
            <person name="Pupko T."/>
            <person name="Shuman H.A."/>
            <person name="Segal G."/>
        </authorList>
    </citation>
    <scope>NUCLEOTIDE SEQUENCE [LARGE SCALE GENOMIC DNA]</scope>
    <source>
        <strain evidence="2 4">SC-18-C9</strain>
    </source>
</reference>
<evidence type="ECO:0000313" key="3">
    <source>
        <dbReference type="EMBL" id="STY22304.1"/>
    </source>
</evidence>
<evidence type="ECO:0000256" key="1">
    <source>
        <dbReference type="SAM" id="Phobius"/>
    </source>
</evidence>
<evidence type="ECO:0000313" key="2">
    <source>
        <dbReference type="EMBL" id="KTD76219.1"/>
    </source>
</evidence>
<dbReference type="Proteomes" id="UP000054820">
    <property type="component" value="Unassembled WGS sequence"/>
</dbReference>
<keyword evidence="1" id="KW-1133">Transmembrane helix</keyword>
<protein>
    <submittedName>
        <fullName evidence="3">Uncharacterized protein</fullName>
    </submittedName>
</protein>
<name>A0A378L6D2_9GAMM</name>
<dbReference type="Proteomes" id="UP000255110">
    <property type="component" value="Unassembled WGS sequence"/>
</dbReference>
<accession>A0A378L6D2</accession>
<keyword evidence="1" id="KW-0812">Transmembrane</keyword>
<proteinExistence type="predicted"/>
<gene>
    <name evidence="2" type="ORF">Lstg_2312</name>
    <name evidence="3" type="ORF">NCTC11991_00887</name>
</gene>
<dbReference type="EMBL" id="UGOY01000001">
    <property type="protein sequence ID" value="STY22304.1"/>
    <property type="molecule type" value="Genomic_DNA"/>
</dbReference>
<keyword evidence="4" id="KW-1185">Reference proteome</keyword>
<reference evidence="3 5" key="2">
    <citation type="submission" date="2018-06" db="EMBL/GenBank/DDBJ databases">
        <authorList>
            <consortium name="Pathogen Informatics"/>
            <person name="Doyle S."/>
        </authorList>
    </citation>
    <scope>NUCLEOTIDE SEQUENCE [LARGE SCALE GENOMIC DNA]</scope>
    <source>
        <strain evidence="3 5">NCTC11991</strain>
    </source>
</reference>
<feature type="transmembrane region" description="Helical" evidence="1">
    <location>
        <begin position="170"/>
        <end position="190"/>
    </location>
</feature>
<organism evidence="3 5">
    <name type="scientific">Legionella steigerwaltii</name>
    <dbReference type="NCBI Taxonomy" id="460"/>
    <lineage>
        <taxon>Bacteria</taxon>
        <taxon>Pseudomonadati</taxon>
        <taxon>Pseudomonadota</taxon>
        <taxon>Gammaproteobacteria</taxon>
        <taxon>Legionellales</taxon>
        <taxon>Legionellaceae</taxon>
        <taxon>Legionella</taxon>
    </lineage>
</organism>
<dbReference type="EMBL" id="LNYZ01000017">
    <property type="protein sequence ID" value="KTD76219.1"/>
    <property type="molecule type" value="Genomic_DNA"/>
</dbReference>
<feature type="transmembrane region" description="Helical" evidence="1">
    <location>
        <begin position="101"/>
        <end position="119"/>
    </location>
</feature>
<dbReference type="AlphaFoldDB" id="A0A378L6D2"/>
<sequence length="202" mass="23954">MIKTKIIKSDNLLKIYGTNYSSLAHNRADMEYFKSSKVRIFFRDSEENMLGGFCINSGPNYRTFLPLSPYQLQKLYSDNHFDRKHPHEITCLWIEKKSQHATWIIFLYFILFLDVLRLHPGPLIFGTHGKNISTFFSLPFPKTIFCEKLFVATKGEECDFWIRKGSKLQFLKGFMVLATIRFFWGNKTLARFRLWLDKKRTN</sequence>
<keyword evidence="1" id="KW-0472">Membrane</keyword>
<dbReference type="STRING" id="460.Lstg_2312"/>
<evidence type="ECO:0000313" key="5">
    <source>
        <dbReference type="Proteomes" id="UP000255110"/>
    </source>
</evidence>
<evidence type="ECO:0000313" key="4">
    <source>
        <dbReference type="Proteomes" id="UP000054820"/>
    </source>
</evidence>